<accession>A0AA42BNJ8</accession>
<dbReference type="Proteomes" id="UP001156102">
    <property type="component" value="Unassembled WGS sequence"/>
</dbReference>
<evidence type="ECO:0000313" key="2">
    <source>
        <dbReference type="EMBL" id="MCP8968065.1"/>
    </source>
</evidence>
<dbReference type="RefSeq" id="WP_254757965.1">
    <property type="nucleotide sequence ID" value="NZ_JANCLT010000002.1"/>
</dbReference>
<protein>
    <submittedName>
        <fullName evidence="2">DUF4367 domain-containing protein</fullName>
    </submittedName>
</protein>
<comment type="caution">
    <text evidence="2">The sequence shown here is derived from an EMBL/GenBank/DDBJ whole genome shotgun (WGS) entry which is preliminary data.</text>
</comment>
<feature type="chain" id="PRO_5041412475" evidence="1">
    <location>
        <begin position="21"/>
        <end position="230"/>
    </location>
</feature>
<keyword evidence="3" id="KW-1185">Reference proteome</keyword>
<feature type="signal peptide" evidence="1">
    <location>
        <begin position="1"/>
        <end position="20"/>
    </location>
</feature>
<name>A0AA42BNJ8_9BACI</name>
<proteinExistence type="predicted"/>
<evidence type="ECO:0000256" key="1">
    <source>
        <dbReference type="SAM" id="SignalP"/>
    </source>
</evidence>
<gene>
    <name evidence="2" type="ORF">NK662_05865</name>
</gene>
<evidence type="ECO:0000313" key="3">
    <source>
        <dbReference type="Proteomes" id="UP001156102"/>
    </source>
</evidence>
<dbReference type="AlphaFoldDB" id="A0AA42BNJ8"/>
<dbReference type="EMBL" id="JANCLT010000002">
    <property type="protein sequence ID" value="MCP8968065.1"/>
    <property type="molecule type" value="Genomic_DNA"/>
</dbReference>
<organism evidence="2 3">
    <name type="scientific">Ectobacillus ponti</name>
    <dbReference type="NCBI Taxonomy" id="2961894"/>
    <lineage>
        <taxon>Bacteria</taxon>
        <taxon>Bacillati</taxon>
        <taxon>Bacillota</taxon>
        <taxon>Bacilli</taxon>
        <taxon>Bacillales</taxon>
        <taxon>Bacillaceae</taxon>
        <taxon>Ectobacillus</taxon>
    </lineage>
</organism>
<reference evidence="2" key="1">
    <citation type="submission" date="2022-07" db="EMBL/GenBank/DDBJ databases">
        <authorList>
            <person name="Li W.-J."/>
            <person name="Deng Q.-Q."/>
        </authorList>
    </citation>
    <scope>NUCLEOTIDE SEQUENCE</scope>
    <source>
        <strain evidence="2">SYSU M60031</strain>
    </source>
</reference>
<sequence length="230" mass="25928">MFRILCILLLVSTLSSPASAYPSVDPVQGLIYSLFHHRDEKMARKYIAPGVHIPEIREETPISGAATLSSPRKNMRVVVARYRDSKQLERTAFIWELAVKDDKITKIRVVHDGAVPLMNEGYAVQKFEKAYPQYKDKVLVPADFPFSVTHVQGKASNHLVLQYSNRKNKLRLTIVPQASLSKGDILLQQGVTASYHTRCLTFHKDGLQYTLSGLPKEELIMIAKSMLPKP</sequence>
<keyword evidence="1" id="KW-0732">Signal</keyword>